<proteinExistence type="predicted"/>
<evidence type="ECO:0000256" key="1">
    <source>
        <dbReference type="SAM" id="Phobius"/>
    </source>
</evidence>
<evidence type="ECO:0000313" key="3">
    <source>
        <dbReference type="Proteomes" id="UP000315439"/>
    </source>
</evidence>
<name>A0A545U631_9GAMM</name>
<keyword evidence="1" id="KW-0472">Membrane</keyword>
<feature type="transmembrane region" description="Helical" evidence="1">
    <location>
        <begin position="107"/>
        <end position="133"/>
    </location>
</feature>
<protein>
    <submittedName>
        <fullName evidence="2">Uncharacterized protein</fullName>
    </submittedName>
</protein>
<comment type="caution">
    <text evidence="2">The sequence shown here is derived from an EMBL/GenBank/DDBJ whole genome shotgun (WGS) entry which is preliminary data.</text>
</comment>
<feature type="transmembrane region" description="Helical" evidence="1">
    <location>
        <begin position="64"/>
        <end position="87"/>
    </location>
</feature>
<dbReference type="AlphaFoldDB" id="A0A545U631"/>
<keyword evidence="3" id="KW-1185">Reference proteome</keyword>
<keyword evidence="1" id="KW-1133">Transmembrane helix</keyword>
<keyword evidence="1" id="KW-0812">Transmembrane</keyword>
<dbReference type="EMBL" id="VIKS01000013">
    <property type="protein sequence ID" value="TQV84931.1"/>
    <property type="molecule type" value="Genomic_DNA"/>
</dbReference>
<sequence>MIKRALRLAVVPVLIALIVTPVRFFLELAGIPEVFIFLIGLLWLTLGVAIYWGIKLSTEKDPYLLLLLALAIFSPLSRIPVFVLWWITKTWELGTHYDIFDNWSQALIGQLFYGSLIQIIPGFLLGALTLAIMRRRRHLKAVQ</sequence>
<organism evidence="2 3">
    <name type="scientific">Aliikangiella coralliicola</name>
    <dbReference type="NCBI Taxonomy" id="2592383"/>
    <lineage>
        <taxon>Bacteria</taxon>
        <taxon>Pseudomonadati</taxon>
        <taxon>Pseudomonadota</taxon>
        <taxon>Gammaproteobacteria</taxon>
        <taxon>Oceanospirillales</taxon>
        <taxon>Pleioneaceae</taxon>
        <taxon>Aliikangiella</taxon>
    </lineage>
</organism>
<accession>A0A545U631</accession>
<evidence type="ECO:0000313" key="2">
    <source>
        <dbReference type="EMBL" id="TQV84931.1"/>
    </source>
</evidence>
<dbReference type="RefSeq" id="WP_142933502.1">
    <property type="nucleotide sequence ID" value="NZ_ML660169.1"/>
</dbReference>
<feature type="transmembrane region" description="Helical" evidence="1">
    <location>
        <begin position="34"/>
        <end position="52"/>
    </location>
</feature>
<dbReference type="Proteomes" id="UP000315439">
    <property type="component" value="Unassembled WGS sequence"/>
</dbReference>
<dbReference type="OrthoDB" id="1442739at2"/>
<reference evidence="2 3" key="1">
    <citation type="submission" date="2019-07" db="EMBL/GenBank/DDBJ databases">
        <title>Draft genome for Aliikangiella sp. M105.</title>
        <authorList>
            <person name="Wang G."/>
        </authorList>
    </citation>
    <scope>NUCLEOTIDE SEQUENCE [LARGE SCALE GENOMIC DNA]</scope>
    <source>
        <strain evidence="2 3">M105</strain>
    </source>
</reference>
<gene>
    <name evidence="2" type="ORF">FLL46_21285</name>
</gene>